<dbReference type="AlphaFoldDB" id="A0A1T5GYL6"/>
<evidence type="ECO:0000313" key="1">
    <source>
        <dbReference type="EMBL" id="SKC13469.1"/>
    </source>
</evidence>
<name>A0A1T5GYL6_9BACT</name>
<dbReference type="EMBL" id="FUZA01000007">
    <property type="protein sequence ID" value="SKC13469.1"/>
    <property type="molecule type" value="Genomic_DNA"/>
</dbReference>
<proteinExistence type="predicted"/>
<reference evidence="2" key="1">
    <citation type="submission" date="2017-02" db="EMBL/GenBank/DDBJ databases">
        <authorList>
            <person name="Varghese N."/>
            <person name="Submissions S."/>
        </authorList>
    </citation>
    <scope>NUCLEOTIDE SEQUENCE [LARGE SCALE GENOMIC DNA]</scope>
    <source>
        <strain evidence="2">DSM 22270</strain>
    </source>
</reference>
<dbReference type="Proteomes" id="UP000190897">
    <property type="component" value="Unassembled WGS sequence"/>
</dbReference>
<dbReference type="OrthoDB" id="961302at2"/>
<keyword evidence="2" id="KW-1185">Reference proteome</keyword>
<organism evidence="1 2">
    <name type="scientific">Dyadobacter psychrophilus</name>
    <dbReference type="NCBI Taxonomy" id="651661"/>
    <lineage>
        <taxon>Bacteria</taxon>
        <taxon>Pseudomonadati</taxon>
        <taxon>Bacteroidota</taxon>
        <taxon>Cytophagia</taxon>
        <taxon>Cytophagales</taxon>
        <taxon>Spirosomataceae</taxon>
        <taxon>Dyadobacter</taxon>
    </lineage>
</organism>
<dbReference type="STRING" id="651661.SAMN05660293_04588"/>
<evidence type="ECO:0000313" key="2">
    <source>
        <dbReference type="Proteomes" id="UP000190897"/>
    </source>
</evidence>
<sequence>MKSEHGRYEVTNEHEHATLLAHVDALMRKNEENVTVEESDEIRQMGLVAQKCGLGIYPITAPKTLEGIMELRMYEMRLEQLGHTKTQ</sequence>
<accession>A0A1T5GYL6</accession>
<dbReference type="RefSeq" id="WP_082217047.1">
    <property type="nucleotide sequence ID" value="NZ_FUZA01000007.1"/>
</dbReference>
<protein>
    <submittedName>
        <fullName evidence="1">Uncharacterized protein</fullName>
    </submittedName>
</protein>
<gene>
    <name evidence="1" type="ORF">SAMN05660293_04588</name>
</gene>